<dbReference type="Proteomes" id="UP000257139">
    <property type="component" value="Chromosome CBM2594_b"/>
</dbReference>
<protein>
    <submittedName>
        <fullName evidence="2">Poly(3-hydroxyalkanoate) depolymerase (PHA depolymerase)(PHB depolymerase)</fullName>
        <ecNumber evidence="2">3.1.1.-</ecNumber>
    </submittedName>
</protein>
<dbReference type="InterPro" id="IPR011942">
    <property type="entry name" value="PHA_depoly_arom"/>
</dbReference>
<dbReference type="EMBL" id="LT978514">
    <property type="protein sequence ID" value="SPC22524.1"/>
    <property type="molecule type" value="Genomic_DNA"/>
</dbReference>
<dbReference type="Gene3D" id="3.40.50.1820">
    <property type="entry name" value="alpha/beta hydrolase"/>
    <property type="match status" value="1"/>
</dbReference>
<dbReference type="NCBIfam" id="TIGR02240">
    <property type="entry name" value="PHA_depoly_arom"/>
    <property type="match status" value="1"/>
</dbReference>
<dbReference type="PRINTS" id="PR00111">
    <property type="entry name" value="ABHYDROLASE"/>
</dbReference>
<dbReference type="EC" id="3.1.1.-" evidence="2"/>
<evidence type="ECO:0000313" key="2">
    <source>
        <dbReference type="EMBL" id="SPC22524.1"/>
    </source>
</evidence>
<dbReference type="GO" id="GO:0004806">
    <property type="term" value="F:triacylglycerol lipase activity"/>
    <property type="evidence" value="ECO:0007669"/>
    <property type="project" value="TreeGrafter"/>
</dbReference>
<dbReference type="InterPro" id="IPR000073">
    <property type="entry name" value="AB_hydrolase_1"/>
</dbReference>
<feature type="domain" description="AB hydrolase-1" evidence="1">
    <location>
        <begin position="55"/>
        <end position="280"/>
    </location>
</feature>
<dbReference type="InterPro" id="IPR029058">
    <property type="entry name" value="AB_hydrolase_fold"/>
</dbReference>
<dbReference type="SUPFAM" id="SSF53474">
    <property type="entry name" value="alpha/beta-Hydrolases"/>
    <property type="match status" value="1"/>
</dbReference>
<dbReference type="PANTHER" id="PTHR43433">
    <property type="entry name" value="HYDROLASE, ALPHA/BETA FOLD FAMILY PROTEIN"/>
    <property type="match status" value="1"/>
</dbReference>
<accession>A0A7Z7JEZ9</accession>
<dbReference type="Pfam" id="PF00561">
    <property type="entry name" value="Abhydrolase_1"/>
    <property type="match status" value="1"/>
</dbReference>
<sequence length="302" mass="32528">MAGATAMPARQRLQDELMTTIDAGTQAGHKLQVRTVDLDGQVLRTGIRPGRDAGPPLLVFNGIGANFELLQPFVDALPDIEVILFDVPGVGGSPPPLMPYRFSSLCVLADRLLSRLGYDGQVDALGVSWGGALAQEFARLHAHRCRRLVLAATSPGVIMVPGRLSVLTKMIGLRRYTDPQYLRRVGADLYGGALRHDPAWLDQHGRHMRPPRGRGYLYQLLAAWGWSSLPWLGALKQPTLVMHGTDDPIVPPVNARILAAAIPHAALQLVDDGHLFLVTGAESAAGTIGRFLRAPEAAASET</sequence>
<dbReference type="GO" id="GO:0046503">
    <property type="term" value="P:glycerolipid catabolic process"/>
    <property type="evidence" value="ECO:0007669"/>
    <property type="project" value="TreeGrafter"/>
</dbReference>
<evidence type="ECO:0000313" key="3">
    <source>
        <dbReference type="Proteomes" id="UP000257139"/>
    </source>
</evidence>
<evidence type="ECO:0000259" key="1">
    <source>
        <dbReference type="Pfam" id="PF00561"/>
    </source>
</evidence>
<proteinExistence type="predicted"/>
<reference evidence="2 3" key="1">
    <citation type="submission" date="2018-01" db="EMBL/GenBank/DDBJ databases">
        <authorList>
            <person name="Clerissi C."/>
        </authorList>
    </citation>
    <scope>NUCLEOTIDE SEQUENCE [LARGE SCALE GENOMIC DNA]</scope>
    <source>
        <strain evidence="2">Cupriavidus taiwanensis STM 6021</strain>
    </source>
</reference>
<organism evidence="2 3">
    <name type="scientific">Cupriavidus taiwanensis</name>
    <dbReference type="NCBI Taxonomy" id="164546"/>
    <lineage>
        <taxon>Bacteria</taxon>
        <taxon>Pseudomonadati</taxon>
        <taxon>Pseudomonadota</taxon>
        <taxon>Betaproteobacteria</taxon>
        <taxon>Burkholderiales</taxon>
        <taxon>Burkholderiaceae</taxon>
        <taxon>Cupriavidus</taxon>
    </lineage>
</organism>
<name>A0A7Z7JEZ9_9BURK</name>
<keyword evidence="2" id="KW-0378">Hydrolase</keyword>
<dbReference type="InterPro" id="IPR050471">
    <property type="entry name" value="AB_hydrolase"/>
</dbReference>
<gene>
    <name evidence="2" type="primary">phaZ</name>
    <name evidence="2" type="ORF">CBM2594_B30374</name>
</gene>
<dbReference type="PANTHER" id="PTHR43433:SF5">
    <property type="entry name" value="AB HYDROLASE-1 DOMAIN-CONTAINING PROTEIN"/>
    <property type="match status" value="1"/>
</dbReference>
<dbReference type="AlphaFoldDB" id="A0A7Z7JEZ9"/>